<dbReference type="PANTHER" id="PTHR31088:SF6">
    <property type="entry name" value="PHAGE SHOCK PROTEIN A"/>
    <property type="match status" value="1"/>
</dbReference>
<evidence type="ECO:0008006" key="7">
    <source>
        <dbReference type="Google" id="ProtNLM"/>
    </source>
</evidence>
<feature type="region of interest" description="Disordered" evidence="3">
    <location>
        <begin position="287"/>
        <end position="318"/>
    </location>
</feature>
<gene>
    <name evidence="4" type="ORF">GpartN1_g6881.t1</name>
    <name evidence="5" type="ORF">GpartN1_g7093.t1</name>
</gene>
<comment type="similarity">
    <text evidence="1">Belongs to the PspA/Vipp/IM30 family.</text>
</comment>
<feature type="coiled-coil region" evidence="2">
    <location>
        <begin position="156"/>
        <end position="211"/>
    </location>
</feature>
<feature type="compositionally biased region" description="Basic and acidic residues" evidence="3">
    <location>
        <begin position="307"/>
        <end position="318"/>
    </location>
</feature>
<evidence type="ECO:0000256" key="1">
    <source>
        <dbReference type="ARBA" id="ARBA00043985"/>
    </source>
</evidence>
<protein>
    <recommendedName>
        <fullName evidence="7">PspA/IM30 family protein</fullName>
    </recommendedName>
</protein>
<evidence type="ECO:0000256" key="3">
    <source>
        <dbReference type="SAM" id="MobiDB-lite"/>
    </source>
</evidence>
<keyword evidence="6" id="KW-1185">Reference proteome</keyword>
<evidence type="ECO:0000256" key="2">
    <source>
        <dbReference type="SAM" id="Coils"/>
    </source>
</evidence>
<accession>A0A9C7Q3A2</accession>
<keyword evidence="2" id="KW-0175">Coiled coil</keyword>
<evidence type="ECO:0000313" key="5">
    <source>
        <dbReference type="EMBL" id="GJQ15302.1"/>
    </source>
</evidence>
<dbReference type="OrthoDB" id="434485at2759"/>
<dbReference type="PANTHER" id="PTHR31088">
    <property type="entry name" value="MEMBRANE-ASSOCIATED PROTEIN VIPP1, CHLOROPLASTIC"/>
    <property type="match status" value="1"/>
</dbReference>
<comment type="caution">
    <text evidence="4">The sequence shown here is derived from an EMBL/GenBank/DDBJ whole genome shotgun (WGS) entry which is preliminary data.</text>
</comment>
<dbReference type="AlphaFoldDB" id="A0A9C7Q3A2"/>
<organism evidence="4 6">
    <name type="scientific">Galdieria partita</name>
    <dbReference type="NCBI Taxonomy" id="83374"/>
    <lineage>
        <taxon>Eukaryota</taxon>
        <taxon>Rhodophyta</taxon>
        <taxon>Bangiophyceae</taxon>
        <taxon>Galdieriales</taxon>
        <taxon>Galdieriaceae</taxon>
        <taxon>Galdieria</taxon>
    </lineage>
</organism>
<dbReference type="Pfam" id="PF04012">
    <property type="entry name" value="PspA_IM30"/>
    <property type="match status" value="1"/>
</dbReference>
<dbReference type="InterPro" id="IPR007157">
    <property type="entry name" value="PspA_VIPP1"/>
</dbReference>
<reference evidence="4" key="1">
    <citation type="journal article" date="2022" name="Proc. Natl. Acad. Sci. U.S.A.">
        <title>Life cycle and functional genomics of the unicellular red alga Galdieria for elucidating algal and plant evolution and industrial use.</title>
        <authorList>
            <person name="Hirooka S."/>
            <person name="Itabashi T."/>
            <person name="Ichinose T.M."/>
            <person name="Onuma R."/>
            <person name="Fujiwara T."/>
            <person name="Yamashita S."/>
            <person name="Jong L.W."/>
            <person name="Tomita R."/>
            <person name="Iwane A.H."/>
            <person name="Miyagishima S.Y."/>
        </authorList>
    </citation>
    <scope>NUCLEOTIDE SEQUENCE</scope>
    <source>
        <strain evidence="4">NBRC 102759</strain>
    </source>
</reference>
<dbReference type="EMBL" id="BQMJ01000064">
    <property type="protein sequence ID" value="GJQ15090.1"/>
    <property type="molecule type" value="Genomic_DNA"/>
</dbReference>
<proteinExistence type="inferred from homology"/>
<reference evidence="4" key="2">
    <citation type="submission" date="2022-01" db="EMBL/GenBank/DDBJ databases">
        <authorList>
            <person name="Hirooka S."/>
            <person name="Miyagishima S.Y."/>
        </authorList>
    </citation>
    <scope>NUCLEOTIDE SEQUENCE</scope>
    <source>
        <strain evidence="4">NBRC 102759</strain>
    </source>
</reference>
<dbReference type="EMBL" id="BQMJ01000067">
    <property type="protein sequence ID" value="GJQ15302.1"/>
    <property type="molecule type" value="Genomic_DNA"/>
</dbReference>
<dbReference type="PROSITE" id="PS51257">
    <property type="entry name" value="PROKAR_LIPOPROTEIN"/>
    <property type="match status" value="1"/>
</dbReference>
<dbReference type="Proteomes" id="UP001061958">
    <property type="component" value="Unassembled WGS sequence"/>
</dbReference>
<evidence type="ECO:0000313" key="6">
    <source>
        <dbReference type="Proteomes" id="UP001061958"/>
    </source>
</evidence>
<name>A0A9C7Q3A2_9RHOD</name>
<sequence>MKIVVSKDDSMTNAFQQRHVAFLLPIGTSCVSSHCTSFWGIRCKISPGLWHRHNFKRHPPRYNWNTPWTMNIFQRFFRIIRANVNQLLSGMEDPEKLINQTMTDMQSDLVKVRQAYAEVAASQKRLEKQRQQAQVTASEWYKRAQLALQRGEEGLAREALMRKKQQEEMAKSLEEQLGLQTDNMNKLYSSMQQLEVKINEARAKKDQYIARARTAKTSQKVNEMLGSVNTSSALEAFERMKSKVEELEASAEASAGMIGSGDAQLERQFKALEGTSVDDELAQLKKSIESSSRPKSLPFQDPNVEAELDRMKRERDYP</sequence>
<evidence type="ECO:0000313" key="4">
    <source>
        <dbReference type="EMBL" id="GJQ15090.1"/>
    </source>
</evidence>